<reference evidence="3 4" key="1">
    <citation type="submission" date="2019-07" db="EMBL/GenBank/DDBJ databases">
        <title>SAR11 Genome Evolution.</title>
        <authorList>
            <person name="Giovannoni S."/>
        </authorList>
    </citation>
    <scope>NUCLEOTIDE SEQUENCE [LARGE SCALE GENOMIC DNA]</scope>
    <source>
        <strain evidence="3 4">HTCC9565</strain>
    </source>
</reference>
<protein>
    <submittedName>
        <fullName evidence="3">VanZ like protein</fullName>
    </submittedName>
</protein>
<name>A0ABX1T020_PELUQ</name>
<dbReference type="RefSeq" id="WP_169035933.1">
    <property type="nucleotide sequence ID" value="NZ_LANA01000001.1"/>
</dbReference>
<gene>
    <name evidence="3" type="ORF">VP91_00005790</name>
</gene>
<keyword evidence="1" id="KW-0812">Transmembrane</keyword>
<dbReference type="Proteomes" id="UP001166004">
    <property type="component" value="Unassembled WGS sequence"/>
</dbReference>
<keyword evidence="4" id="KW-1185">Reference proteome</keyword>
<sequence>MKYIKKLLILGFHSINLILIIFYLYPGSIFGCYLYNNCYVQPQITKNFIVSSKYLVSSNHVYVFIILSFFGILAYYSSNKIKFLITYLFSLSIILELFHLIIPNRGFEWSDLFGNILGVTIVIIIYNVKNKYV</sequence>
<feature type="domain" description="VanZ-like" evidence="2">
    <location>
        <begin position="60"/>
        <end position="128"/>
    </location>
</feature>
<dbReference type="InterPro" id="IPR006976">
    <property type="entry name" value="VanZ-like"/>
</dbReference>
<accession>A0ABX1T020</accession>
<keyword evidence="1" id="KW-1133">Transmembrane helix</keyword>
<organism evidence="3 4">
    <name type="scientific">Pelagibacter ubique</name>
    <dbReference type="NCBI Taxonomy" id="198252"/>
    <lineage>
        <taxon>Bacteria</taxon>
        <taxon>Pseudomonadati</taxon>
        <taxon>Pseudomonadota</taxon>
        <taxon>Alphaproteobacteria</taxon>
        <taxon>Candidatus Pelagibacterales</taxon>
        <taxon>Candidatus Pelagibacteraceae</taxon>
        <taxon>Candidatus Pelagibacter</taxon>
    </lineage>
</organism>
<keyword evidence="1" id="KW-0472">Membrane</keyword>
<feature type="transmembrane region" description="Helical" evidence="1">
    <location>
        <begin position="7"/>
        <end position="25"/>
    </location>
</feature>
<feature type="transmembrane region" description="Helical" evidence="1">
    <location>
        <begin position="84"/>
        <end position="103"/>
    </location>
</feature>
<feature type="transmembrane region" description="Helical" evidence="1">
    <location>
        <begin position="60"/>
        <end position="77"/>
    </location>
</feature>
<evidence type="ECO:0000259" key="2">
    <source>
        <dbReference type="Pfam" id="PF04892"/>
    </source>
</evidence>
<evidence type="ECO:0000313" key="4">
    <source>
        <dbReference type="Proteomes" id="UP001166004"/>
    </source>
</evidence>
<feature type="transmembrane region" description="Helical" evidence="1">
    <location>
        <begin position="109"/>
        <end position="128"/>
    </location>
</feature>
<comment type="caution">
    <text evidence="3">The sequence shown here is derived from an EMBL/GenBank/DDBJ whole genome shotgun (WGS) entry which is preliminary data.</text>
</comment>
<evidence type="ECO:0000256" key="1">
    <source>
        <dbReference type="SAM" id="Phobius"/>
    </source>
</evidence>
<proteinExistence type="predicted"/>
<dbReference type="EMBL" id="LANA01000001">
    <property type="protein sequence ID" value="NMN67436.1"/>
    <property type="molecule type" value="Genomic_DNA"/>
</dbReference>
<dbReference type="PROSITE" id="PS51257">
    <property type="entry name" value="PROKAR_LIPOPROTEIN"/>
    <property type="match status" value="1"/>
</dbReference>
<evidence type="ECO:0000313" key="3">
    <source>
        <dbReference type="EMBL" id="NMN67436.1"/>
    </source>
</evidence>
<dbReference type="Pfam" id="PF04892">
    <property type="entry name" value="VanZ"/>
    <property type="match status" value="1"/>
</dbReference>